<dbReference type="Gene3D" id="3.40.50.2000">
    <property type="entry name" value="Glycogen Phosphorylase B"/>
    <property type="match status" value="2"/>
</dbReference>
<evidence type="ECO:0000256" key="1">
    <source>
        <dbReference type="ARBA" id="ARBA00002595"/>
    </source>
</evidence>
<dbReference type="Pfam" id="PF00931">
    <property type="entry name" value="NB-ARC"/>
    <property type="match status" value="1"/>
</dbReference>
<dbReference type="SUPFAM" id="SSF52058">
    <property type="entry name" value="L domain-like"/>
    <property type="match status" value="1"/>
</dbReference>
<dbReference type="InterPro" id="IPR058192">
    <property type="entry name" value="WHD_ROQ1-like"/>
</dbReference>
<dbReference type="InterPro" id="IPR032675">
    <property type="entry name" value="LRR_dom_sf"/>
</dbReference>
<dbReference type="STRING" id="3880.A0A072UAS1"/>
<dbReference type="SMART" id="SM00255">
    <property type="entry name" value="TIR"/>
    <property type="match status" value="1"/>
</dbReference>
<dbReference type="NCBIfam" id="TIGR02470">
    <property type="entry name" value="sucr_synth"/>
    <property type="match status" value="1"/>
</dbReference>
<comment type="similarity">
    <text evidence="2 10">Belongs to the glycosyltransferase 1 family. Plant sucrose synthase subfamily.</text>
</comment>
<evidence type="ECO:0000256" key="4">
    <source>
        <dbReference type="ARBA" id="ARBA00022614"/>
    </source>
</evidence>
<dbReference type="PANTHER" id="PTHR45839:SF24">
    <property type="entry name" value="SUCROSE SYNTHASE 6"/>
    <property type="match status" value="1"/>
</dbReference>
<dbReference type="HOGENOM" id="CLU_247168_0_0_1"/>
<dbReference type="SUPFAM" id="SSF53756">
    <property type="entry name" value="UDP-Glycosyltransferase/glycogen phosphorylase"/>
    <property type="match status" value="1"/>
</dbReference>
<dbReference type="InterPro" id="IPR012820">
    <property type="entry name" value="Sucrose_synthase_pln/cyn"/>
</dbReference>
<dbReference type="GO" id="GO:0043531">
    <property type="term" value="F:ADP binding"/>
    <property type="evidence" value="ECO:0007669"/>
    <property type="project" value="InterPro"/>
</dbReference>
<dbReference type="InterPro" id="IPR000368">
    <property type="entry name" value="Sucrose_synth_GT-B1"/>
</dbReference>
<keyword evidence="8" id="KW-0520">NAD</keyword>
<evidence type="ECO:0000313" key="13">
    <source>
        <dbReference type="EnsemblPlants" id="KEH26859"/>
    </source>
</evidence>
<dbReference type="InterPro" id="IPR056736">
    <property type="entry name" value="SUS_EPBD"/>
</dbReference>
<dbReference type="GO" id="GO:0005985">
    <property type="term" value="P:sucrose metabolic process"/>
    <property type="evidence" value="ECO:0007669"/>
    <property type="project" value="InterPro"/>
</dbReference>
<dbReference type="Gene3D" id="3.80.10.10">
    <property type="entry name" value="Ribonuclease Inhibitor"/>
    <property type="match status" value="1"/>
</dbReference>
<evidence type="ECO:0000256" key="8">
    <source>
        <dbReference type="ARBA" id="ARBA00023027"/>
    </source>
</evidence>
<dbReference type="PANTHER" id="PTHR45839">
    <property type="match status" value="1"/>
</dbReference>
<dbReference type="FunFam" id="3.40.50.2000:FF:000006">
    <property type="entry name" value="Sucrose synthase"/>
    <property type="match status" value="1"/>
</dbReference>
<dbReference type="Gene3D" id="3.40.50.300">
    <property type="entry name" value="P-loop containing nucleotide triphosphate hydrolases"/>
    <property type="match status" value="1"/>
</dbReference>
<feature type="domain" description="TIR" evidence="11">
    <location>
        <begin position="16"/>
        <end position="185"/>
    </location>
</feature>
<dbReference type="EMBL" id="CM001222">
    <property type="protein sequence ID" value="KEH26859.1"/>
    <property type="molecule type" value="Genomic_DNA"/>
</dbReference>
<keyword evidence="4" id="KW-0433">Leucine-rich repeat</keyword>
<dbReference type="PROSITE" id="PS50104">
    <property type="entry name" value="TIR"/>
    <property type="match status" value="1"/>
</dbReference>
<evidence type="ECO:0000256" key="5">
    <source>
        <dbReference type="ARBA" id="ARBA00022676"/>
    </source>
</evidence>
<dbReference type="Pfam" id="PF00534">
    <property type="entry name" value="Glycos_transf_1"/>
    <property type="match status" value="1"/>
</dbReference>
<dbReference type="GO" id="GO:0016157">
    <property type="term" value="F:sucrose synthase activity"/>
    <property type="evidence" value="ECO:0000318"/>
    <property type="project" value="GO_Central"/>
</dbReference>
<dbReference type="Pfam" id="PF24862">
    <property type="entry name" value="SUS_EPBD"/>
    <property type="match status" value="1"/>
</dbReference>
<dbReference type="Proteomes" id="UP000002051">
    <property type="component" value="Chromosome 6"/>
</dbReference>
<sequence length="1533" mass="173876">MAIQSPSSSSSFSYGFTYQVFLSFRGTDTRHGFTGNLYKALTDKGIKTFIDDNDLQRGDEITPSLLKAIEESRIFIPVFSINYATSKFCLDELVHIIHCYKTKGRLVLPVFFGVDPTNVRHHTGRYGEALAGHEKRFQNDKDNMERLHQWKLALTQAANLSGYHSSPGYEYKFIGDIVKYISNKISRQPLHVANYPVGLQSRVQQVKSLLDEGSDDGVRMVGLYGTGGLGKSTLGKAIYNFISDQFECSCFLENVRESSASNRLKHLQEVLLLKTLQLKIKLGGVSEGIPYIKERLHTKKILLILDDVDDMKQLHALAGGPDWFGRGSRVIITTRDKHLLRSHGIESTHEVKGLYGTEALELLRWMAFKNNKVPSSYEDVLNRAVSYASGLPLVLEIVGSNLFGKTIEEWKGTLDGYEKIPNKKIHEILKVSYDALEEEQQSVFLDIACCFKGCEWEEFEDILRAHYGHCITHHLGVLAEKSLVKISSTSYHSGSIYDVRLHDLIEDMGKEVVRQESPKEPGERSRLWCQDDIVNVLKENTGTSKIEMIYMNFPSEESVIDKKGKAFKKMTRLKTLIIENGHFSKGLNYLPSSLRVLKLRGCLSESLLSSSLSKASEITSFSYCIYLLIYNDFKFQNMKVLTLDKCEYLTHIPDVSGLQNLEKFSFAYCRKLITIHNSIGHLNKLERLSAYGCSKLERFPPLGLASLNELDLSFCESLKNFPKLLCKMTNIKEIGISYTSIGELPSSFQNLNELDELSVVECGMMRFPKQNDQMYSIVFSNLRKLSLSDCNLSDECLPIFLKWCVNVKLLDLSWNNFKFIPECLSECYLLNNLRLDNCKSLEEIRGIPPNLERLSAMGCKSLSSSSRRMLLSQKLHEAGCNIRFPNFSDGIPDWASDENALEIDFEAIDFTTPHMALSSSIGKGLDFTTRILTSRLSESSHFENPLLNYLLNLNHQGENLMIKDTLNTIPKLQKALKIAEAYVSAHHKDTPYQNFENRFREWGFDKGWGNTAGRVKETMKMLSEVLEAGDPIKLESLFSRLPNMFNIVIFSIHGYFGQADVLGLPDTGGQVVYILDQVRALEEELLQKIELQGLNVKPQILVVTRLIPNAKGTTCNQELEPIIKTKHSHILRVPFWTEKGILSQWVSRFDIYPYLERFAQDSTIKILELMDGKPDLIIGNYTDGNLVSSLMASKLGVTQATIAHALEKTKYEDSDAKWNSFEEKYHFSSQFTADLIAMNSADFIITSTYQEIAGSKDRPGQYETHTAFTMPGLCRVVSGINVFDPKFNIAAPGADQSVYFPFTEKNQRLTTFQPAIEGLLYSKVENEEHIGFLEDKKKPIIFSMARLDKVKNISGLVEWFAKNKRLRSLVNLVIVGGFFDPSKSKDREETEEIKKMHYLMKEYKLQGQFRWIAAQTDRYRNGELYRCIADTKGAFVQPALYEAFGLTVIEAMNCGLPTFATNQGGPAEIIVDGVSGFHIDPHNGDESINKISEFFEKCKTNPEHWNIVSKAGLQRINEWYISDLWLRILSAKQ</sequence>
<proteinExistence type="inferred from homology"/>
<evidence type="ECO:0000256" key="6">
    <source>
        <dbReference type="ARBA" id="ARBA00022679"/>
    </source>
</evidence>
<dbReference type="FunFam" id="1.20.120.1230:FF:000001">
    <property type="entry name" value="Sucrose synthase"/>
    <property type="match status" value="1"/>
</dbReference>
<dbReference type="InterPro" id="IPR027417">
    <property type="entry name" value="P-loop_NTPase"/>
</dbReference>
<dbReference type="PRINTS" id="PR00364">
    <property type="entry name" value="DISEASERSIST"/>
</dbReference>
<dbReference type="Gene3D" id="3.40.50.10140">
    <property type="entry name" value="Toll/interleukin-1 receptor homology (TIR) domain"/>
    <property type="match status" value="1"/>
</dbReference>
<dbReference type="FunFam" id="3.40.50.10140:FF:000007">
    <property type="entry name" value="Disease resistance protein (TIR-NBS-LRR class)"/>
    <property type="match status" value="1"/>
</dbReference>
<evidence type="ECO:0000313" key="14">
    <source>
        <dbReference type="Proteomes" id="UP000002051"/>
    </source>
</evidence>
<keyword evidence="7" id="KW-0677">Repeat</keyword>
<keyword evidence="6 10" id="KW-0808">Transferase</keyword>
<dbReference type="InterPro" id="IPR001296">
    <property type="entry name" value="Glyco_trans_1"/>
</dbReference>
<dbReference type="Pfam" id="PF01582">
    <property type="entry name" value="TIR"/>
    <property type="match status" value="1"/>
</dbReference>
<gene>
    <name evidence="12" type="ordered locus">MTR_6g478030</name>
</gene>
<dbReference type="Pfam" id="PF00862">
    <property type="entry name" value="GT-B_Sucrose_synth"/>
    <property type="match status" value="1"/>
</dbReference>
<evidence type="ECO:0000256" key="9">
    <source>
        <dbReference type="ARBA" id="ARBA00049030"/>
    </source>
</evidence>
<dbReference type="InterPro" id="IPR035897">
    <property type="entry name" value="Toll_tir_struct_dom_sf"/>
</dbReference>
<dbReference type="GO" id="GO:0007165">
    <property type="term" value="P:signal transduction"/>
    <property type="evidence" value="ECO:0007669"/>
    <property type="project" value="InterPro"/>
</dbReference>
<dbReference type="InterPro" id="IPR042197">
    <property type="entry name" value="Apaf_helical"/>
</dbReference>
<keyword evidence="14" id="KW-1185">Reference proteome</keyword>
<dbReference type="SUPFAM" id="SSF52200">
    <property type="entry name" value="Toll/Interleukin receptor TIR domain"/>
    <property type="match status" value="1"/>
</dbReference>
<evidence type="ECO:0000256" key="7">
    <source>
        <dbReference type="ARBA" id="ARBA00022737"/>
    </source>
</evidence>
<dbReference type="Pfam" id="PF23282">
    <property type="entry name" value="WHD_ROQ1"/>
    <property type="match status" value="1"/>
</dbReference>
<reference evidence="12 14" key="1">
    <citation type="journal article" date="2011" name="Nature">
        <title>The Medicago genome provides insight into the evolution of rhizobial symbioses.</title>
        <authorList>
            <person name="Young N.D."/>
            <person name="Debelle F."/>
            <person name="Oldroyd G.E."/>
            <person name="Geurts R."/>
            <person name="Cannon S.B."/>
            <person name="Udvardi M.K."/>
            <person name="Benedito V.A."/>
            <person name="Mayer K.F."/>
            <person name="Gouzy J."/>
            <person name="Schoof H."/>
            <person name="Van de Peer Y."/>
            <person name="Proost S."/>
            <person name="Cook D.R."/>
            <person name="Meyers B.C."/>
            <person name="Spannagl M."/>
            <person name="Cheung F."/>
            <person name="De Mita S."/>
            <person name="Krishnakumar V."/>
            <person name="Gundlach H."/>
            <person name="Zhou S."/>
            <person name="Mudge J."/>
            <person name="Bharti A.K."/>
            <person name="Murray J.D."/>
            <person name="Naoumkina M.A."/>
            <person name="Rosen B."/>
            <person name="Silverstein K.A."/>
            <person name="Tang H."/>
            <person name="Rombauts S."/>
            <person name="Zhao P.X."/>
            <person name="Zhou P."/>
            <person name="Barbe V."/>
            <person name="Bardou P."/>
            <person name="Bechner M."/>
            <person name="Bellec A."/>
            <person name="Berger A."/>
            <person name="Berges H."/>
            <person name="Bidwell S."/>
            <person name="Bisseling T."/>
            <person name="Choisne N."/>
            <person name="Couloux A."/>
            <person name="Denny R."/>
            <person name="Deshpande S."/>
            <person name="Dai X."/>
            <person name="Doyle J.J."/>
            <person name="Dudez A.M."/>
            <person name="Farmer A.D."/>
            <person name="Fouteau S."/>
            <person name="Franken C."/>
            <person name="Gibelin C."/>
            <person name="Gish J."/>
            <person name="Goldstein S."/>
            <person name="Gonzalez A.J."/>
            <person name="Green P.J."/>
            <person name="Hallab A."/>
            <person name="Hartog M."/>
            <person name="Hua A."/>
            <person name="Humphray S.J."/>
            <person name="Jeong D.H."/>
            <person name="Jing Y."/>
            <person name="Jocker A."/>
            <person name="Kenton S.M."/>
            <person name="Kim D.J."/>
            <person name="Klee K."/>
            <person name="Lai H."/>
            <person name="Lang C."/>
            <person name="Lin S."/>
            <person name="Macmil S.L."/>
            <person name="Magdelenat G."/>
            <person name="Matthews L."/>
            <person name="McCorrison J."/>
            <person name="Monaghan E.L."/>
            <person name="Mun J.H."/>
            <person name="Najar F.Z."/>
            <person name="Nicholson C."/>
            <person name="Noirot C."/>
            <person name="O'Bleness M."/>
            <person name="Paule C.R."/>
            <person name="Poulain J."/>
            <person name="Prion F."/>
            <person name="Qin B."/>
            <person name="Qu C."/>
            <person name="Retzel E.F."/>
            <person name="Riddle C."/>
            <person name="Sallet E."/>
            <person name="Samain S."/>
            <person name="Samson N."/>
            <person name="Sanders I."/>
            <person name="Saurat O."/>
            <person name="Scarpelli C."/>
            <person name="Schiex T."/>
            <person name="Segurens B."/>
            <person name="Severin A.J."/>
            <person name="Sherrier D.J."/>
            <person name="Shi R."/>
            <person name="Sims S."/>
            <person name="Singer S.R."/>
            <person name="Sinharoy S."/>
            <person name="Sterck L."/>
            <person name="Viollet A."/>
            <person name="Wang B.B."/>
            <person name="Wang K."/>
            <person name="Wang M."/>
            <person name="Wang X."/>
            <person name="Warfsmann J."/>
            <person name="Weissenbach J."/>
            <person name="White D.D."/>
            <person name="White J.D."/>
            <person name="Wiley G.B."/>
            <person name="Wincker P."/>
            <person name="Xing Y."/>
            <person name="Yang L."/>
            <person name="Yao Z."/>
            <person name="Ying F."/>
            <person name="Zhai J."/>
            <person name="Zhou L."/>
            <person name="Zuber A."/>
            <person name="Denarie J."/>
            <person name="Dixon R.A."/>
            <person name="May G.D."/>
            <person name="Schwartz D.C."/>
            <person name="Rogers J."/>
            <person name="Quetier F."/>
            <person name="Town C.D."/>
            <person name="Roe B.A."/>
        </authorList>
    </citation>
    <scope>NUCLEOTIDE SEQUENCE [LARGE SCALE GENOMIC DNA]</scope>
    <source>
        <strain evidence="12">A17</strain>
        <strain evidence="13 14">cv. Jemalong A17</strain>
    </source>
</reference>
<evidence type="ECO:0000313" key="12">
    <source>
        <dbReference type="EMBL" id="KEH26859.1"/>
    </source>
</evidence>
<evidence type="ECO:0000256" key="3">
    <source>
        <dbReference type="ARBA" id="ARBA00012540"/>
    </source>
</evidence>
<accession>A0A072UAS1</accession>
<evidence type="ECO:0000259" key="11">
    <source>
        <dbReference type="PROSITE" id="PS50104"/>
    </source>
</evidence>
<protein>
    <recommendedName>
        <fullName evidence="3 10">Sucrose synthase</fullName>
        <ecNumber evidence="3 10">2.4.1.13</ecNumber>
    </recommendedName>
</protein>
<dbReference type="InterPro" id="IPR000157">
    <property type="entry name" value="TIR_dom"/>
</dbReference>
<reference evidence="12 14" key="2">
    <citation type="journal article" date="2014" name="BMC Genomics">
        <title>An improved genome release (version Mt4.0) for the model legume Medicago truncatula.</title>
        <authorList>
            <person name="Tang H."/>
            <person name="Krishnakumar V."/>
            <person name="Bidwell S."/>
            <person name="Rosen B."/>
            <person name="Chan A."/>
            <person name="Zhou S."/>
            <person name="Gentzbittel L."/>
            <person name="Childs K.L."/>
            <person name="Yandell M."/>
            <person name="Gundlach H."/>
            <person name="Mayer K.F."/>
            <person name="Schwartz D.C."/>
            <person name="Town C.D."/>
        </authorList>
    </citation>
    <scope>GENOME REANNOTATION</scope>
    <source>
        <strain evidence="12">A17</strain>
        <strain evidence="13 14">cv. Jemalong A17</strain>
    </source>
</reference>
<dbReference type="Gene3D" id="1.20.120.1230">
    <property type="match status" value="1"/>
</dbReference>
<reference evidence="13" key="3">
    <citation type="submission" date="2015-04" db="UniProtKB">
        <authorList>
            <consortium name="EnsemblPlants"/>
        </authorList>
    </citation>
    <scope>IDENTIFICATION</scope>
    <source>
        <strain evidence="13">cv. Jemalong A17</strain>
    </source>
</reference>
<dbReference type="EnsemblPlants" id="KEH26859">
    <property type="protein sequence ID" value="KEH26859"/>
    <property type="gene ID" value="MTR_6g478030"/>
</dbReference>
<dbReference type="Gene3D" id="1.10.8.430">
    <property type="entry name" value="Helical domain of apoptotic protease-activating factors"/>
    <property type="match status" value="1"/>
</dbReference>
<dbReference type="InterPro" id="IPR002182">
    <property type="entry name" value="NB-ARC"/>
</dbReference>
<comment type="catalytic activity">
    <reaction evidence="9 10">
        <text>an NDP-alpha-D-glucose + D-fructose = a ribonucleoside 5'-diphosphate + sucrose + H(+)</text>
        <dbReference type="Rhea" id="RHEA:16241"/>
        <dbReference type="ChEBI" id="CHEBI:15378"/>
        <dbReference type="ChEBI" id="CHEBI:17992"/>
        <dbReference type="ChEBI" id="CHEBI:37721"/>
        <dbReference type="ChEBI" id="CHEBI:57930"/>
        <dbReference type="ChEBI" id="CHEBI:76533"/>
        <dbReference type="EC" id="2.4.1.13"/>
    </reaction>
</comment>
<organism evidence="12 14">
    <name type="scientific">Medicago truncatula</name>
    <name type="common">Barrel medic</name>
    <name type="synonym">Medicago tribuloides</name>
    <dbReference type="NCBI Taxonomy" id="3880"/>
    <lineage>
        <taxon>Eukaryota</taxon>
        <taxon>Viridiplantae</taxon>
        <taxon>Streptophyta</taxon>
        <taxon>Embryophyta</taxon>
        <taxon>Tracheophyta</taxon>
        <taxon>Spermatophyta</taxon>
        <taxon>Magnoliopsida</taxon>
        <taxon>eudicotyledons</taxon>
        <taxon>Gunneridae</taxon>
        <taxon>Pentapetalae</taxon>
        <taxon>rosids</taxon>
        <taxon>fabids</taxon>
        <taxon>Fabales</taxon>
        <taxon>Fabaceae</taxon>
        <taxon>Papilionoideae</taxon>
        <taxon>50 kb inversion clade</taxon>
        <taxon>NPAAA clade</taxon>
        <taxon>Hologalegina</taxon>
        <taxon>IRL clade</taxon>
        <taxon>Trifolieae</taxon>
        <taxon>Medicago</taxon>
    </lineage>
</organism>
<comment type="function">
    <text evidence="1 10">Sucrose-cleaving enzyme that provides UDP-glucose and fructose for various metabolic pathways.</text>
</comment>
<dbReference type="SUPFAM" id="SSF52540">
    <property type="entry name" value="P-loop containing nucleoside triphosphate hydrolases"/>
    <property type="match status" value="1"/>
</dbReference>
<keyword evidence="5 10" id="KW-0328">Glycosyltransferase</keyword>
<evidence type="ECO:0000256" key="10">
    <source>
        <dbReference type="RuleBase" id="RU280817"/>
    </source>
</evidence>
<evidence type="ECO:0000256" key="2">
    <source>
        <dbReference type="ARBA" id="ARBA00005894"/>
    </source>
</evidence>
<name>A0A072UAS1_MEDTR</name>
<dbReference type="EC" id="2.4.1.13" evidence="3 10"/>